<dbReference type="SMART" id="SM00845">
    <property type="entry name" value="GatB_Yqey"/>
    <property type="match status" value="1"/>
</dbReference>
<dbReference type="NCBIfam" id="NF004014">
    <property type="entry name" value="PRK05477.1-4"/>
    <property type="match status" value="1"/>
</dbReference>
<evidence type="ECO:0000256" key="2">
    <source>
        <dbReference type="ARBA" id="ARBA00011123"/>
    </source>
</evidence>
<dbReference type="GO" id="GO:0005524">
    <property type="term" value="F:ATP binding"/>
    <property type="evidence" value="ECO:0007669"/>
    <property type="project" value="UniProtKB-KW"/>
</dbReference>
<dbReference type="InterPro" id="IPR018027">
    <property type="entry name" value="Asn/Gln_amidotransferase"/>
</dbReference>
<dbReference type="PROSITE" id="PS01234">
    <property type="entry name" value="GATB"/>
    <property type="match status" value="1"/>
</dbReference>
<dbReference type="NCBIfam" id="TIGR00133">
    <property type="entry name" value="gatB"/>
    <property type="match status" value="1"/>
</dbReference>
<evidence type="ECO:0000256" key="1">
    <source>
        <dbReference type="ARBA" id="ARBA00005306"/>
    </source>
</evidence>
<dbReference type="GO" id="GO:0016740">
    <property type="term" value="F:transferase activity"/>
    <property type="evidence" value="ECO:0007669"/>
    <property type="project" value="UniProtKB-KW"/>
</dbReference>
<gene>
    <name evidence="11" type="primary">gatB</name>
    <name evidence="13" type="ORF">SAMN06295900_10887</name>
</gene>
<organism evidence="13 14">
    <name type="scientific">Trinickia caryophylli</name>
    <name type="common">Paraburkholderia caryophylli</name>
    <dbReference type="NCBI Taxonomy" id="28094"/>
    <lineage>
        <taxon>Bacteria</taxon>
        <taxon>Pseudomonadati</taxon>
        <taxon>Pseudomonadota</taxon>
        <taxon>Betaproteobacteria</taxon>
        <taxon>Burkholderiales</taxon>
        <taxon>Burkholderiaceae</taxon>
        <taxon>Trinickia</taxon>
    </lineage>
</organism>
<evidence type="ECO:0000256" key="4">
    <source>
        <dbReference type="ARBA" id="ARBA00022598"/>
    </source>
</evidence>
<comment type="similarity">
    <text evidence="1 11">Belongs to the GatB/GatE family. GatB subfamily.</text>
</comment>
<dbReference type="GO" id="GO:0050567">
    <property type="term" value="F:glutaminyl-tRNA synthase (glutamine-hydrolyzing) activity"/>
    <property type="evidence" value="ECO:0007669"/>
    <property type="project" value="UniProtKB-UniRule"/>
</dbReference>
<keyword evidence="4 11" id="KW-0436">Ligase</keyword>
<dbReference type="GO" id="GO:0006412">
    <property type="term" value="P:translation"/>
    <property type="evidence" value="ECO:0007669"/>
    <property type="project" value="UniProtKB-UniRule"/>
</dbReference>
<dbReference type="HAMAP" id="MF_00121">
    <property type="entry name" value="GatB"/>
    <property type="match status" value="1"/>
</dbReference>
<sequence>MTQWEVVIGLETHAQLSTVSKIFSGASTRFGAEPNTQACPVDLALPGVLPVMNRGAVERAIRFGLAIGATVAPRSIFARKNYFYPDLPKGYQISQYEIPVVQGGTITIQVPANEKAGTAAYEKTIQLTRAHLEEDAGKSLHEDFAGMTGIDLNRAGTPLLEIVTEPEMRSAAEAVAYAKALHALVVWLGICDGNMQEGSFRCDANVSVRPMGQEEFGTRAEIKNLNSFRFLEEAIQYEVRRQIELIEDGGTVVQETRLYDPDKRETRSMRSKEDAHDYRYFPDPDLMPLVIDSAWIERVRAAMPELPAAMQQRFAAQYGVTPYDAAVLTSGKTMAAYFEAVVAKAGAAQAKAAANWLMGEVSSQLNRDGLDIAECPVSAAQLALVLQRIADGTISNKIAKEIFLAMWDEKAEDDGAADRIIEAKGLKQISDTGALEAIIDEVLAANQKSVDEYRAGKEKAFNALIGQAMKATKGKANPQQVNELLKKKLS</sequence>
<dbReference type="EC" id="6.3.5.-" evidence="11"/>
<dbReference type="InterPro" id="IPR014746">
    <property type="entry name" value="Gln_synth/guanido_kin_cat_dom"/>
</dbReference>
<reference evidence="14" key="1">
    <citation type="submission" date="2017-04" db="EMBL/GenBank/DDBJ databases">
        <authorList>
            <person name="Varghese N."/>
            <person name="Submissions S."/>
        </authorList>
    </citation>
    <scope>NUCLEOTIDE SEQUENCE [LARGE SCALE GENOMIC DNA]</scope>
    <source>
        <strain evidence="14">Ballard 720</strain>
    </source>
</reference>
<dbReference type="GO" id="GO:0050566">
    <property type="term" value="F:asparaginyl-tRNA synthase (glutamine-hydrolyzing) activity"/>
    <property type="evidence" value="ECO:0007669"/>
    <property type="project" value="RHEA"/>
</dbReference>
<evidence type="ECO:0000256" key="10">
    <source>
        <dbReference type="ARBA" id="ARBA00047913"/>
    </source>
</evidence>
<evidence type="ECO:0000259" key="12">
    <source>
        <dbReference type="SMART" id="SM00845"/>
    </source>
</evidence>
<dbReference type="Proteomes" id="UP000192911">
    <property type="component" value="Unassembled WGS sequence"/>
</dbReference>
<comment type="catalytic activity">
    <reaction evidence="10 11">
        <text>L-glutamyl-tRNA(Gln) + L-glutamine + ATP + H2O = L-glutaminyl-tRNA(Gln) + L-glutamate + ADP + phosphate + H(+)</text>
        <dbReference type="Rhea" id="RHEA:17521"/>
        <dbReference type="Rhea" id="RHEA-COMP:9681"/>
        <dbReference type="Rhea" id="RHEA-COMP:9684"/>
        <dbReference type="ChEBI" id="CHEBI:15377"/>
        <dbReference type="ChEBI" id="CHEBI:15378"/>
        <dbReference type="ChEBI" id="CHEBI:29985"/>
        <dbReference type="ChEBI" id="CHEBI:30616"/>
        <dbReference type="ChEBI" id="CHEBI:43474"/>
        <dbReference type="ChEBI" id="CHEBI:58359"/>
        <dbReference type="ChEBI" id="CHEBI:78520"/>
        <dbReference type="ChEBI" id="CHEBI:78521"/>
        <dbReference type="ChEBI" id="CHEBI:456216"/>
    </reaction>
</comment>
<protein>
    <recommendedName>
        <fullName evidence="3 11">Aspartyl/glutamyl-tRNA(Asn/Gln) amidotransferase subunit B</fullName>
        <shortName evidence="11">Asp/Glu-ADT subunit B</shortName>
        <ecNumber evidence="11">6.3.5.-</ecNumber>
    </recommendedName>
</protein>
<evidence type="ECO:0000256" key="5">
    <source>
        <dbReference type="ARBA" id="ARBA00022741"/>
    </source>
</evidence>
<evidence type="ECO:0000256" key="7">
    <source>
        <dbReference type="ARBA" id="ARBA00022917"/>
    </source>
</evidence>
<dbReference type="NCBIfam" id="NF004015">
    <property type="entry name" value="PRK05477.1-5"/>
    <property type="match status" value="1"/>
</dbReference>
<dbReference type="InterPro" id="IPR042114">
    <property type="entry name" value="GatB_C_1"/>
</dbReference>
<keyword evidence="7 11" id="KW-0648">Protein biosynthesis</keyword>
<evidence type="ECO:0000256" key="11">
    <source>
        <dbReference type="HAMAP-Rule" id="MF_00121"/>
    </source>
</evidence>
<dbReference type="NCBIfam" id="NF004012">
    <property type="entry name" value="PRK05477.1-2"/>
    <property type="match status" value="1"/>
</dbReference>
<dbReference type="GO" id="GO:0070681">
    <property type="term" value="P:glutaminyl-tRNAGln biosynthesis via transamidation"/>
    <property type="evidence" value="ECO:0007669"/>
    <property type="project" value="TreeGrafter"/>
</dbReference>
<dbReference type="FunFam" id="1.10.150.380:FF:000001">
    <property type="entry name" value="Aspartyl/glutamyl-tRNA(Asn/Gln) amidotransferase subunit B"/>
    <property type="match status" value="1"/>
</dbReference>
<dbReference type="Pfam" id="PF02934">
    <property type="entry name" value="GatB_N"/>
    <property type="match status" value="1"/>
</dbReference>
<keyword evidence="5 11" id="KW-0547">Nucleotide-binding</keyword>
<comment type="catalytic activity">
    <reaction evidence="9 11">
        <text>L-aspartyl-tRNA(Asn) + L-glutamine + ATP + H2O = L-asparaginyl-tRNA(Asn) + L-glutamate + ADP + phosphate + 2 H(+)</text>
        <dbReference type="Rhea" id="RHEA:14513"/>
        <dbReference type="Rhea" id="RHEA-COMP:9674"/>
        <dbReference type="Rhea" id="RHEA-COMP:9677"/>
        <dbReference type="ChEBI" id="CHEBI:15377"/>
        <dbReference type="ChEBI" id="CHEBI:15378"/>
        <dbReference type="ChEBI" id="CHEBI:29985"/>
        <dbReference type="ChEBI" id="CHEBI:30616"/>
        <dbReference type="ChEBI" id="CHEBI:43474"/>
        <dbReference type="ChEBI" id="CHEBI:58359"/>
        <dbReference type="ChEBI" id="CHEBI:78515"/>
        <dbReference type="ChEBI" id="CHEBI:78516"/>
        <dbReference type="ChEBI" id="CHEBI:456216"/>
    </reaction>
</comment>
<dbReference type="Gene3D" id="1.10.10.410">
    <property type="match status" value="1"/>
</dbReference>
<dbReference type="STRING" id="28094.SAMN06295900_10887"/>
<evidence type="ECO:0000256" key="9">
    <source>
        <dbReference type="ARBA" id="ARBA00047380"/>
    </source>
</evidence>
<dbReference type="InterPro" id="IPR004413">
    <property type="entry name" value="GatB"/>
</dbReference>
<proteinExistence type="inferred from homology"/>
<dbReference type="FunFam" id="1.10.10.410:FF:000001">
    <property type="entry name" value="Aspartyl/glutamyl-tRNA(Asn/Gln) amidotransferase subunit B"/>
    <property type="match status" value="1"/>
</dbReference>
<evidence type="ECO:0000313" key="14">
    <source>
        <dbReference type="Proteomes" id="UP000192911"/>
    </source>
</evidence>
<accession>A0A1X7FAY9</accession>
<evidence type="ECO:0000256" key="3">
    <source>
        <dbReference type="ARBA" id="ARBA00016923"/>
    </source>
</evidence>
<dbReference type="Pfam" id="PF02637">
    <property type="entry name" value="GatB_Yqey"/>
    <property type="match status" value="1"/>
</dbReference>
<dbReference type="EMBL" id="FXAH01000008">
    <property type="protein sequence ID" value="SMF48731.1"/>
    <property type="molecule type" value="Genomic_DNA"/>
</dbReference>
<dbReference type="InterPro" id="IPR006075">
    <property type="entry name" value="Asn/Gln-tRNA_Trfase_suB/E_cat"/>
</dbReference>
<keyword evidence="6 11" id="KW-0067">ATP-binding</keyword>
<dbReference type="SUPFAM" id="SSF89095">
    <property type="entry name" value="GatB/YqeY motif"/>
    <property type="match status" value="1"/>
</dbReference>
<comment type="function">
    <text evidence="8 11">Allows the formation of correctly charged Asn-tRNA(Asn) or Gln-tRNA(Gln) through the transamidation of misacylated Asp-tRNA(Asn) or Glu-tRNA(Gln) in organisms which lack either or both of asparaginyl-tRNA or glutaminyl-tRNA synthetases. The reaction takes place in the presence of glutamine and ATP through an activated phospho-Asp-tRNA(Asn) or phospho-Glu-tRNA(Gln).</text>
</comment>
<feature type="domain" description="Asn/Gln amidotransferase" evidence="12">
    <location>
        <begin position="336"/>
        <end position="489"/>
    </location>
</feature>
<dbReference type="InterPro" id="IPR017958">
    <property type="entry name" value="Gln-tRNA_amidoTrfase_suB_CS"/>
</dbReference>
<dbReference type="AlphaFoldDB" id="A0A1X7FAY9"/>
<dbReference type="RefSeq" id="WP_085228432.1">
    <property type="nucleotide sequence ID" value="NZ_BSQD01000010.1"/>
</dbReference>
<dbReference type="PANTHER" id="PTHR11659:SF0">
    <property type="entry name" value="GLUTAMYL-TRNA(GLN) AMIDOTRANSFERASE SUBUNIT B, MITOCHONDRIAL"/>
    <property type="match status" value="1"/>
</dbReference>
<dbReference type="GeneID" id="95550251"/>
<keyword evidence="13" id="KW-0808">Transferase</keyword>
<dbReference type="OrthoDB" id="9804078at2"/>
<dbReference type="PANTHER" id="PTHR11659">
    <property type="entry name" value="GLUTAMYL-TRNA GLN AMIDOTRANSFERASE SUBUNIT B MITOCHONDRIAL AND PROKARYOTIC PET112-RELATED"/>
    <property type="match status" value="1"/>
</dbReference>
<dbReference type="SUPFAM" id="SSF55931">
    <property type="entry name" value="Glutamine synthetase/guanido kinase"/>
    <property type="match status" value="1"/>
</dbReference>
<dbReference type="InterPro" id="IPR023168">
    <property type="entry name" value="GatB_Yqey_C_2"/>
</dbReference>
<name>A0A1X7FAY9_TRICW</name>
<evidence type="ECO:0000256" key="6">
    <source>
        <dbReference type="ARBA" id="ARBA00022840"/>
    </source>
</evidence>
<keyword evidence="14" id="KW-1185">Reference proteome</keyword>
<evidence type="ECO:0000256" key="8">
    <source>
        <dbReference type="ARBA" id="ARBA00024799"/>
    </source>
</evidence>
<dbReference type="InterPro" id="IPR017959">
    <property type="entry name" value="Asn/Gln-tRNA_amidoTrfase_suB/E"/>
</dbReference>
<dbReference type="InterPro" id="IPR003789">
    <property type="entry name" value="Asn/Gln_tRNA_amidoTrase-B-like"/>
</dbReference>
<dbReference type="Gene3D" id="1.10.150.380">
    <property type="entry name" value="GatB domain, N-terminal subdomain"/>
    <property type="match status" value="1"/>
</dbReference>
<comment type="subunit">
    <text evidence="2 11">Heterotrimer of A, B and C subunits.</text>
</comment>
<evidence type="ECO:0000313" key="13">
    <source>
        <dbReference type="EMBL" id="SMF48731.1"/>
    </source>
</evidence>